<evidence type="ECO:0000313" key="9">
    <source>
        <dbReference type="Proteomes" id="UP000823486"/>
    </source>
</evidence>
<keyword evidence="9" id="KW-1185">Reference proteome</keyword>
<keyword evidence="8" id="KW-0969">Cilium</keyword>
<keyword evidence="4 5" id="KW-0975">Bacterial flagellum</keyword>
<reference evidence="8 9" key="1">
    <citation type="submission" date="2021-01" db="EMBL/GenBank/DDBJ databases">
        <title>Genomic Encyclopedia of Type Strains, Phase IV (KMG-IV): sequencing the most valuable type-strain genomes for metagenomic binning, comparative biology and taxonomic classification.</title>
        <authorList>
            <person name="Goeker M."/>
        </authorList>
    </citation>
    <scope>NUCLEOTIDE SEQUENCE [LARGE SCALE GENOMIC DNA]</scope>
    <source>
        <strain evidence="8 9">DSM 105482</strain>
    </source>
</reference>
<keyword evidence="3" id="KW-0175">Coiled coil</keyword>
<feature type="domain" description="Flagellar hook-associated protein 2 C-terminal" evidence="7">
    <location>
        <begin position="232"/>
        <end position="488"/>
    </location>
</feature>
<accession>A0ABS2QCK5</accession>
<keyword evidence="5" id="KW-0964">Secreted</keyword>
<dbReference type="Pfam" id="PF02465">
    <property type="entry name" value="FliD_N"/>
    <property type="match status" value="1"/>
</dbReference>
<keyword evidence="8" id="KW-0282">Flagellum</keyword>
<gene>
    <name evidence="8" type="ORF">JOC77_000295</name>
</gene>
<comment type="caution">
    <text evidence="8">The sequence shown here is derived from an EMBL/GenBank/DDBJ whole genome shotgun (WGS) entry which is preliminary data.</text>
</comment>
<dbReference type="InterPro" id="IPR003481">
    <property type="entry name" value="FliD_N"/>
</dbReference>
<dbReference type="NCBIfam" id="NF005833">
    <property type="entry name" value="PRK07737.1"/>
    <property type="match status" value="1"/>
</dbReference>
<dbReference type="Proteomes" id="UP000823486">
    <property type="component" value="Unassembled WGS sequence"/>
</dbReference>
<comment type="subunit">
    <text evidence="2 5">Homopentamer.</text>
</comment>
<proteinExistence type="inferred from homology"/>
<evidence type="ECO:0000313" key="8">
    <source>
        <dbReference type="EMBL" id="MBM7690892.1"/>
    </source>
</evidence>
<comment type="function">
    <text evidence="5">Required for morphogenesis and for the elongation of the flagellar filament by facilitating polymerization of the flagellin monomers at the tip of growing filament. Forms a capping structure, which prevents flagellin subunits (transported through the central channel of the flagellum) from leaking out without polymerization at the distal end.</text>
</comment>
<evidence type="ECO:0000256" key="5">
    <source>
        <dbReference type="RuleBase" id="RU362066"/>
    </source>
</evidence>
<evidence type="ECO:0000256" key="2">
    <source>
        <dbReference type="ARBA" id="ARBA00011255"/>
    </source>
</evidence>
<name>A0ABS2QCK5_9BACI</name>
<sequence length="502" mass="55691">MTRISGLASGMDTDQMVKDLMKAERMPLDKLNQKKQYTEWQRDDYRSMNKLLFDLDQFVFDGISKQGTYTKKTVTVSDPSAVTIKNINSTSEFSGTVKVNYLAEAATMFSTAAKDIDPAKTLNQHVPPVLSQTISIKAIGKDGKLETTGFSYTIDPSKDTLNSIIDKINKESGVNMFYDTVTQKVSITAKNTGNAGTDDNSDIELSGDFLINNLSLSSNNVDAKKAGFGSLGKNASFEINGLPTSRSTNNFQINGVDYTLNKKTDTPVTFSSSTDTDAILDTITKFVTKYNETISKINEEISEKRYREYQPLTKEQKDDMDEKDIEKWEERAKSGTLRGDSALSNGLNQLRANLYSAVPGAGFSQLSQIGITTSSNYLEKGKLVIDPDKLKAAISKNPNGIYELFQKEGATPADQGIARKMRASIKDIMSNIEKKAGKATMTNQSFTIGRLLDTMNNSINRFEDRLLQVEDRYYRQFTAMEKAIQKSNSQSTYLMQQFGGGQ</sequence>
<dbReference type="RefSeq" id="WP_204537627.1">
    <property type="nucleotide sequence ID" value="NZ_JAFBFI010000001.1"/>
</dbReference>
<dbReference type="EMBL" id="JAFBFI010000001">
    <property type="protein sequence ID" value="MBM7690892.1"/>
    <property type="molecule type" value="Genomic_DNA"/>
</dbReference>
<evidence type="ECO:0000256" key="1">
    <source>
        <dbReference type="ARBA" id="ARBA00009764"/>
    </source>
</evidence>
<evidence type="ECO:0000259" key="7">
    <source>
        <dbReference type="Pfam" id="PF07195"/>
    </source>
</evidence>
<evidence type="ECO:0000256" key="4">
    <source>
        <dbReference type="ARBA" id="ARBA00023143"/>
    </source>
</evidence>
<dbReference type="InterPro" id="IPR040026">
    <property type="entry name" value="FliD"/>
</dbReference>
<comment type="subcellular location">
    <subcellularLocation>
        <location evidence="5">Secreted</location>
    </subcellularLocation>
    <subcellularLocation>
        <location evidence="5">Bacterial flagellum</location>
    </subcellularLocation>
</comment>
<dbReference type="Pfam" id="PF07195">
    <property type="entry name" value="FliD_C"/>
    <property type="match status" value="1"/>
</dbReference>
<protein>
    <recommendedName>
        <fullName evidence="5">Flagellar hook-associated protein 2</fullName>
        <shortName evidence="5">HAP2</shortName>
    </recommendedName>
    <alternativeName>
        <fullName evidence="5">Flagellar cap protein</fullName>
    </alternativeName>
</protein>
<dbReference type="InterPro" id="IPR010809">
    <property type="entry name" value="FliD_C"/>
</dbReference>
<comment type="similarity">
    <text evidence="1 5">Belongs to the FliD family.</text>
</comment>
<keyword evidence="8" id="KW-0966">Cell projection</keyword>
<dbReference type="PANTHER" id="PTHR30288:SF0">
    <property type="entry name" value="FLAGELLAR HOOK-ASSOCIATED PROTEIN 2"/>
    <property type="match status" value="1"/>
</dbReference>
<organism evidence="8 9">
    <name type="scientific">Peribacillus deserti</name>
    <dbReference type="NCBI Taxonomy" id="673318"/>
    <lineage>
        <taxon>Bacteria</taxon>
        <taxon>Bacillati</taxon>
        <taxon>Bacillota</taxon>
        <taxon>Bacilli</taxon>
        <taxon>Bacillales</taxon>
        <taxon>Bacillaceae</taxon>
        <taxon>Peribacillus</taxon>
    </lineage>
</organism>
<feature type="domain" description="Flagellar hook-associated protein 2 N-terminal" evidence="6">
    <location>
        <begin position="9"/>
        <end position="105"/>
    </location>
</feature>
<evidence type="ECO:0000259" key="6">
    <source>
        <dbReference type="Pfam" id="PF02465"/>
    </source>
</evidence>
<evidence type="ECO:0000256" key="3">
    <source>
        <dbReference type="ARBA" id="ARBA00023054"/>
    </source>
</evidence>
<dbReference type="PANTHER" id="PTHR30288">
    <property type="entry name" value="FLAGELLAR CAP/ASSEMBLY PROTEIN FLID"/>
    <property type="match status" value="1"/>
</dbReference>